<reference evidence="6" key="1">
    <citation type="journal article" date="2021" name="bioRxiv">
        <title>Whole Genome Assembly and Annotation of Northern Wild Rice, Zizania palustris L., Supports a Whole Genome Duplication in the Zizania Genus.</title>
        <authorList>
            <person name="Haas M."/>
            <person name="Kono T."/>
            <person name="Macchietto M."/>
            <person name="Millas R."/>
            <person name="McGilp L."/>
            <person name="Shao M."/>
            <person name="Duquette J."/>
            <person name="Hirsch C.N."/>
            <person name="Kimball J."/>
        </authorList>
    </citation>
    <scope>NUCLEOTIDE SEQUENCE</scope>
    <source>
        <tissue evidence="6">Fresh leaf tissue</tissue>
    </source>
</reference>
<dbReference type="GO" id="GO:0004721">
    <property type="term" value="F:phosphoprotein phosphatase activity"/>
    <property type="evidence" value="ECO:0007669"/>
    <property type="project" value="UniProtKB-KW"/>
</dbReference>
<dbReference type="FunFam" id="3.40.50.1000:FF:000015">
    <property type="entry name" value="CTD small phosphatase-like protein 2"/>
    <property type="match status" value="1"/>
</dbReference>
<dbReference type="SMART" id="SM00577">
    <property type="entry name" value="CPDc"/>
    <property type="match status" value="1"/>
</dbReference>
<comment type="similarity">
    <text evidence="4">Belongs to the CTDSPL2 family.</text>
</comment>
<dbReference type="OrthoDB" id="277011at2759"/>
<comment type="function">
    <text evidence="3">Probable phosphatase.</text>
</comment>
<dbReference type="InterPro" id="IPR050365">
    <property type="entry name" value="TIM50"/>
</dbReference>
<protein>
    <recommendedName>
        <fullName evidence="5">FCP1 homology domain-containing protein</fullName>
    </recommendedName>
</protein>
<dbReference type="EMBL" id="JAAALK010000288">
    <property type="protein sequence ID" value="KAG8055948.1"/>
    <property type="molecule type" value="Genomic_DNA"/>
</dbReference>
<accession>A0A8J5RRT2</accession>
<evidence type="ECO:0000313" key="6">
    <source>
        <dbReference type="EMBL" id="KAG8055948.1"/>
    </source>
</evidence>
<dbReference type="Proteomes" id="UP000729402">
    <property type="component" value="Unassembled WGS sequence"/>
</dbReference>
<evidence type="ECO:0000256" key="2">
    <source>
        <dbReference type="ARBA" id="ARBA00022912"/>
    </source>
</evidence>
<dbReference type="AlphaFoldDB" id="A0A8J5RRT2"/>
<dbReference type="PANTHER" id="PTHR12210">
    <property type="entry name" value="DULLARD PROTEIN PHOSPHATASE"/>
    <property type="match status" value="1"/>
</dbReference>
<keyword evidence="2" id="KW-0904">Protein phosphatase</keyword>
<evidence type="ECO:0000313" key="7">
    <source>
        <dbReference type="Proteomes" id="UP000729402"/>
    </source>
</evidence>
<dbReference type="GO" id="GO:0005634">
    <property type="term" value="C:nucleus"/>
    <property type="evidence" value="ECO:0007669"/>
    <property type="project" value="UniProtKB-ARBA"/>
</dbReference>
<dbReference type="InterPro" id="IPR004274">
    <property type="entry name" value="FCP1_dom"/>
</dbReference>
<proteinExistence type="inferred from homology"/>
<keyword evidence="1" id="KW-0378">Hydrolase</keyword>
<feature type="domain" description="FCP1 homology" evidence="5">
    <location>
        <begin position="194"/>
        <end position="353"/>
    </location>
</feature>
<dbReference type="CDD" id="cd07521">
    <property type="entry name" value="HAD_FCP1-like"/>
    <property type="match status" value="1"/>
</dbReference>
<comment type="caution">
    <text evidence="6">The sequence shown here is derived from an EMBL/GenBank/DDBJ whole genome shotgun (WGS) entry which is preliminary data.</text>
</comment>
<dbReference type="NCBIfam" id="TIGR02251">
    <property type="entry name" value="HIF-SF_euk"/>
    <property type="match status" value="1"/>
</dbReference>
<gene>
    <name evidence="6" type="ORF">GUJ93_ZPchr0001g33118</name>
</gene>
<organism evidence="6 7">
    <name type="scientific">Zizania palustris</name>
    <name type="common">Northern wild rice</name>
    <dbReference type="NCBI Taxonomy" id="103762"/>
    <lineage>
        <taxon>Eukaryota</taxon>
        <taxon>Viridiplantae</taxon>
        <taxon>Streptophyta</taxon>
        <taxon>Embryophyta</taxon>
        <taxon>Tracheophyta</taxon>
        <taxon>Spermatophyta</taxon>
        <taxon>Magnoliopsida</taxon>
        <taxon>Liliopsida</taxon>
        <taxon>Poales</taxon>
        <taxon>Poaceae</taxon>
        <taxon>BOP clade</taxon>
        <taxon>Oryzoideae</taxon>
        <taxon>Oryzeae</taxon>
        <taxon>Zizaniinae</taxon>
        <taxon>Zizania</taxon>
    </lineage>
</organism>
<sequence>MMMEAAGLHDGREGTSIALLKDFISEVVVSPNLEANSLSNYEDNSSQSNVVDYFDKDEDVNSAAYNHGTVNDHDESWDSNQGCSLLDIYNPDDSLSFLFDTPSEFLAGYNALCDEAVPIDALVSFSGRSEVFPLSESTAEANIGNEPCSSEGDMFFSNLEVLDWLNPHMAEEDLPSLIDFTELNSHAACLSKEQGTKKVTLVLDLDETLVHSTVEQCDDADFTFPVIFDMKDHMFYVRKRPHLHMFLQKMAEMFEIVIFTASQSVYADQLLDILDPEKKMFSRRYFRDSCVFTNTGYTKDLRVVGVDLAKVVIIDNTPQVFQLQVNNGIPIDSWFNDDSDEALLQLIPFLETLAFADDVRPIIAKKFGNKKDIAEIFQ</sequence>
<name>A0A8J5RRT2_ZIZPA</name>
<dbReference type="PROSITE" id="PS50969">
    <property type="entry name" value="FCP1"/>
    <property type="match status" value="1"/>
</dbReference>
<dbReference type="Pfam" id="PF03031">
    <property type="entry name" value="NIF"/>
    <property type="match status" value="1"/>
</dbReference>
<reference evidence="6" key="2">
    <citation type="submission" date="2021-02" db="EMBL/GenBank/DDBJ databases">
        <authorList>
            <person name="Kimball J.A."/>
            <person name="Haas M.W."/>
            <person name="Macchietto M."/>
            <person name="Kono T."/>
            <person name="Duquette J."/>
            <person name="Shao M."/>
        </authorList>
    </citation>
    <scope>NUCLEOTIDE SEQUENCE</scope>
    <source>
        <tissue evidence="6">Fresh leaf tissue</tissue>
    </source>
</reference>
<evidence type="ECO:0000259" key="5">
    <source>
        <dbReference type="PROSITE" id="PS50969"/>
    </source>
</evidence>
<keyword evidence="7" id="KW-1185">Reference proteome</keyword>
<dbReference type="InterPro" id="IPR011948">
    <property type="entry name" value="Dullard_phosphatase"/>
</dbReference>
<evidence type="ECO:0000256" key="4">
    <source>
        <dbReference type="ARBA" id="ARBA00038355"/>
    </source>
</evidence>
<evidence type="ECO:0000256" key="3">
    <source>
        <dbReference type="ARBA" id="ARBA00037324"/>
    </source>
</evidence>
<evidence type="ECO:0000256" key="1">
    <source>
        <dbReference type="ARBA" id="ARBA00022801"/>
    </source>
</evidence>